<dbReference type="InterPro" id="IPR029058">
    <property type="entry name" value="AB_hydrolase_fold"/>
</dbReference>
<dbReference type="InterPro" id="IPR002018">
    <property type="entry name" value="CarbesteraseB"/>
</dbReference>
<sequence>MQNAVRLTKMWALWSHLQIIGDMVGHRRMTPSGNYYLAFEGIRYAEPPLGKNSFRNPVSDNYLYNLKRKVYCMDVDPKDGKVFGEEDCLCLNIYTPVPYDYKKMPVLIWIDGNLDPLGKINYEPERLMDEWMVFVTMSYRVGPLGFSSKLNMLHRDNIGLKDQEMAINWVITNIHKFGGDPKKITLGGEGLGAAFALHHLNNAMKDKIKRGIALSGSRFAPWAFGPRSWVASQSDKLGYRIRCKDLACYKSIKANNLVHESYKMRTEQLDHGKLLYDGILMQRTMLLPFLPVVDGKIIKYHPWERPSDANFNLLLGLKKDEGVFMDEFINRYNWTDAIIKSIFNSRVDYEVMTGKPFVRKGSKELANLYHEEDSLESKNLRNLAGDGWFVFPAMAEAKYHVGPLTGFMFDNLNPTGYPPCLMQSNVPFLTFDCPLHFRYEQAASKMTRLISNFVYQRDLSFELKPYSKDKDVFNITQALLDPAGFKTIDTGMSKRMEKWKSLNMLSLHYH</sequence>
<dbReference type="Gene3D" id="3.40.50.1820">
    <property type="entry name" value="alpha/beta hydrolase"/>
    <property type="match status" value="1"/>
</dbReference>
<dbReference type="EnsemblMetazoa" id="XM_014401546.1">
    <property type="protein sequence ID" value="XP_014257032.1"/>
    <property type="gene ID" value="LOC106670883"/>
</dbReference>
<keyword evidence="4" id="KW-1185">Reference proteome</keyword>
<evidence type="ECO:0000256" key="1">
    <source>
        <dbReference type="ARBA" id="ARBA00023180"/>
    </source>
</evidence>
<protein>
    <recommendedName>
        <fullName evidence="2">Carboxylesterase type B domain-containing protein</fullName>
    </recommendedName>
</protein>
<evidence type="ECO:0000313" key="4">
    <source>
        <dbReference type="Proteomes" id="UP000494040"/>
    </source>
</evidence>
<dbReference type="KEGG" id="clec:106670883"/>
<dbReference type="SUPFAM" id="SSF53474">
    <property type="entry name" value="alpha/beta-Hydrolases"/>
    <property type="match status" value="1"/>
</dbReference>
<organism evidence="3 4">
    <name type="scientific">Cimex lectularius</name>
    <name type="common">Bed bug</name>
    <name type="synonym">Acanthia lectularia</name>
    <dbReference type="NCBI Taxonomy" id="79782"/>
    <lineage>
        <taxon>Eukaryota</taxon>
        <taxon>Metazoa</taxon>
        <taxon>Ecdysozoa</taxon>
        <taxon>Arthropoda</taxon>
        <taxon>Hexapoda</taxon>
        <taxon>Insecta</taxon>
        <taxon>Pterygota</taxon>
        <taxon>Neoptera</taxon>
        <taxon>Paraneoptera</taxon>
        <taxon>Hemiptera</taxon>
        <taxon>Heteroptera</taxon>
        <taxon>Panheteroptera</taxon>
        <taxon>Cimicomorpha</taxon>
        <taxon>Cimicidae</taxon>
        <taxon>Cimex</taxon>
    </lineage>
</organism>
<proteinExistence type="predicted"/>
<dbReference type="AlphaFoldDB" id="A0A8I6SBZ5"/>
<feature type="domain" description="Carboxylesterase type B" evidence="2">
    <location>
        <begin position="21"/>
        <end position="401"/>
    </location>
</feature>
<keyword evidence="1" id="KW-0325">Glycoprotein</keyword>
<dbReference type="Proteomes" id="UP000494040">
    <property type="component" value="Unassembled WGS sequence"/>
</dbReference>
<dbReference type="InterPro" id="IPR050309">
    <property type="entry name" value="Type-B_Carboxylest/Lipase"/>
</dbReference>
<dbReference type="RefSeq" id="XP_014257032.1">
    <property type="nucleotide sequence ID" value="XM_014401546.1"/>
</dbReference>
<dbReference type="PANTHER" id="PTHR11559">
    <property type="entry name" value="CARBOXYLESTERASE"/>
    <property type="match status" value="1"/>
</dbReference>
<dbReference type="OrthoDB" id="19653at2759"/>
<reference evidence="3" key="1">
    <citation type="submission" date="2022-01" db="UniProtKB">
        <authorList>
            <consortium name="EnsemblMetazoa"/>
        </authorList>
    </citation>
    <scope>IDENTIFICATION</scope>
</reference>
<evidence type="ECO:0000259" key="2">
    <source>
        <dbReference type="Pfam" id="PF00135"/>
    </source>
</evidence>
<dbReference type="Pfam" id="PF00135">
    <property type="entry name" value="COesterase"/>
    <property type="match status" value="1"/>
</dbReference>
<dbReference type="GeneID" id="106670883"/>
<accession>A0A8I6SBZ5</accession>
<name>A0A8I6SBZ5_CIMLE</name>
<evidence type="ECO:0000313" key="3">
    <source>
        <dbReference type="EnsemblMetazoa" id="XP_014257032.1"/>
    </source>
</evidence>